<sequence>MSGLEFGEDAWGTIDKLYPSDWRKTPGLPELSAREQLQSYLERTTEERKNSGPFFCGLHPSENELPGADALKKMNTMLQSEPEAWPSHIHDVFKTQLSHHMVNFWIFMTEIANFMPTPVLQKTLVEVIIEKDRLWSPPAEEESPRIAAILYDLQISYEDKMREHVQLLNNKDIYDTAPRKPQEVVDVFAEVVDVFSRHEQERMGEYGIRLAKEWSSGEQVELYKHWASRE</sequence>
<keyword evidence="2" id="KW-1185">Reference proteome</keyword>
<dbReference type="RefSeq" id="XP_007416237.1">
    <property type="nucleotide sequence ID" value="XM_007416175.1"/>
</dbReference>
<dbReference type="KEGG" id="mlr:MELLADRAFT_111710"/>
<dbReference type="EMBL" id="GL883146">
    <property type="protein sequence ID" value="EGG00590.1"/>
    <property type="molecule type" value="Genomic_DNA"/>
</dbReference>
<dbReference type="HOGENOM" id="CLU_1205014_0_0_1"/>
<gene>
    <name evidence="1" type="ORF">MELLADRAFT_111710</name>
</gene>
<name>F4S4A3_MELLP</name>
<dbReference type="VEuPathDB" id="FungiDB:MELLADRAFT_111710"/>
<organism evidence="2">
    <name type="scientific">Melampsora larici-populina (strain 98AG31 / pathotype 3-4-7)</name>
    <name type="common">Poplar leaf rust fungus</name>
    <dbReference type="NCBI Taxonomy" id="747676"/>
    <lineage>
        <taxon>Eukaryota</taxon>
        <taxon>Fungi</taxon>
        <taxon>Dikarya</taxon>
        <taxon>Basidiomycota</taxon>
        <taxon>Pucciniomycotina</taxon>
        <taxon>Pucciniomycetes</taxon>
        <taxon>Pucciniales</taxon>
        <taxon>Melampsoraceae</taxon>
        <taxon>Melampsora</taxon>
    </lineage>
</organism>
<evidence type="ECO:0000313" key="1">
    <source>
        <dbReference type="EMBL" id="EGG00590.1"/>
    </source>
</evidence>
<reference evidence="2" key="1">
    <citation type="journal article" date="2011" name="Proc. Natl. Acad. Sci. U.S.A.">
        <title>Obligate biotrophy features unraveled by the genomic analysis of rust fungi.</title>
        <authorList>
            <person name="Duplessis S."/>
            <person name="Cuomo C.A."/>
            <person name="Lin Y.-C."/>
            <person name="Aerts A."/>
            <person name="Tisserant E."/>
            <person name="Veneault-Fourrey C."/>
            <person name="Joly D.L."/>
            <person name="Hacquard S."/>
            <person name="Amselem J."/>
            <person name="Cantarel B.L."/>
            <person name="Chiu R."/>
            <person name="Coutinho P.M."/>
            <person name="Feau N."/>
            <person name="Field M."/>
            <person name="Frey P."/>
            <person name="Gelhaye E."/>
            <person name="Goldberg J."/>
            <person name="Grabherr M.G."/>
            <person name="Kodira C.D."/>
            <person name="Kohler A."/>
            <person name="Kuees U."/>
            <person name="Lindquist E.A."/>
            <person name="Lucas S.M."/>
            <person name="Mago R."/>
            <person name="Mauceli E."/>
            <person name="Morin E."/>
            <person name="Murat C."/>
            <person name="Pangilinan J.L."/>
            <person name="Park R."/>
            <person name="Pearson M."/>
            <person name="Quesneville H."/>
            <person name="Rouhier N."/>
            <person name="Sakthikumar S."/>
            <person name="Salamov A.A."/>
            <person name="Schmutz J."/>
            <person name="Selles B."/>
            <person name="Shapiro H."/>
            <person name="Tanguay P."/>
            <person name="Tuskan G.A."/>
            <person name="Henrissat B."/>
            <person name="Van de Peer Y."/>
            <person name="Rouze P."/>
            <person name="Ellis J.G."/>
            <person name="Dodds P.N."/>
            <person name="Schein J.E."/>
            <person name="Zhong S."/>
            <person name="Hamelin R.C."/>
            <person name="Grigoriev I.V."/>
            <person name="Szabo L.J."/>
            <person name="Martin F."/>
        </authorList>
    </citation>
    <scope>NUCLEOTIDE SEQUENCE [LARGE SCALE GENOMIC DNA]</scope>
    <source>
        <strain evidence="2">98AG31 / pathotype 3-4-7</strain>
    </source>
</reference>
<accession>F4S4A3</accession>
<dbReference type="InParanoid" id="F4S4A3"/>
<evidence type="ECO:0000313" key="2">
    <source>
        <dbReference type="Proteomes" id="UP000001072"/>
    </source>
</evidence>
<protein>
    <submittedName>
        <fullName evidence="1">Uncharacterized protein</fullName>
    </submittedName>
</protein>
<proteinExistence type="predicted"/>
<dbReference type="GeneID" id="18924464"/>
<dbReference type="Proteomes" id="UP000001072">
    <property type="component" value="Unassembled WGS sequence"/>
</dbReference>
<dbReference type="AlphaFoldDB" id="F4S4A3"/>